<sequence>MMINQLTEREVLQRLDIPDFRHITKDKVMTFASMLQNMEPEVAKKALEQFPEFAKMTLEVLKDYKGVMEKTLDENSASSKQCYDIYNEVMDALKSCLAKDHVPFDEKKYYIEKMMEIAKMAESKDTENKEFNWKMISLGAVAVFTVIGIGASILGSNTNIKLPKTKL</sequence>
<evidence type="ECO:0000313" key="2">
    <source>
        <dbReference type="EMBL" id="TDT71507.1"/>
    </source>
</evidence>
<keyword evidence="1" id="KW-1133">Transmembrane helix</keyword>
<name>A0AA46DZR9_9FUSO</name>
<accession>A0AA46DZR9</accession>
<reference evidence="2 3" key="1">
    <citation type="submission" date="2019-03" db="EMBL/GenBank/DDBJ databases">
        <title>Genomic Encyclopedia of Type Strains, Phase IV (KMG-IV): sequencing the most valuable type-strain genomes for metagenomic binning, comparative biology and taxonomic classification.</title>
        <authorList>
            <person name="Goeker M."/>
        </authorList>
    </citation>
    <scope>NUCLEOTIDE SEQUENCE [LARGE SCALE GENOMIC DNA]</scope>
    <source>
        <strain evidence="2 3">DSM 100055</strain>
    </source>
</reference>
<keyword evidence="1" id="KW-0812">Transmembrane</keyword>
<evidence type="ECO:0000256" key="1">
    <source>
        <dbReference type="SAM" id="Phobius"/>
    </source>
</evidence>
<dbReference type="EMBL" id="SOBG01000003">
    <property type="protein sequence ID" value="TDT71507.1"/>
    <property type="molecule type" value="Genomic_DNA"/>
</dbReference>
<feature type="transmembrane region" description="Helical" evidence="1">
    <location>
        <begin position="135"/>
        <end position="154"/>
    </location>
</feature>
<keyword evidence="1" id="KW-0472">Membrane</keyword>
<comment type="caution">
    <text evidence="2">The sequence shown here is derived from an EMBL/GenBank/DDBJ whole genome shotgun (WGS) entry which is preliminary data.</text>
</comment>
<evidence type="ECO:0000313" key="3">
    <source>
        <dbReference type="Proteomes" id="UP000294678"/>
    </source>
</evidence>
<gene>
    <name evidence="2" type="ORF">EV215_0883</name>
</gene>
<proteinExistence type="predicted"/>
<dbReference type="Proteomes" id="UP000294678">
    <property type="component" value="Unassembled WGS sequence"/>
</dbReference>
<dbReference type="AlphaFoldDB" id="A0AA46DZR9"/>
<dbReference type="RefSeq" id="WP_134112774.1">
    <property type="nucleotide sequence ID" value="NZ_SOBG01000003.1"/>
</dbReference>
<organism evidence="2 3">
    <name type="scientific">Hypnocyclicus thermotrophus</name>
    <dbReference type="NCBI Taxonomy" id="1627895"/>
    <lineage>
        <taxon>Bacteria</taxon>
        <taxon>Fusobacteriati</taxon>
        <taxon>Fusobacteriota</taxon>
        <taxon>Fusobacteriia</taxon>
        <taxon>Fusobacteriales</taxon>
        <taxon>Fusobacteriaceae</taxon>
        <taxon>Hypnocyclicus</taxon>
    </lineage>
</organism>
<protein>
    <submittedName>
        <fullName evidence="2">Uncharacterized protein</fullName>
    </submittedName>
</protein>
<keyword evidence="3" id="KW-1185">Reference proteome</keyword>